<feature type="transmembrane region" description="Helical" evidence="2">
    <location>
        <begin position="368"/>
        <end position="391"/>
    </location>
</feature>
<accession>A0ABY7ELF3</accession>
<feature type="transmembrane region" description="Helical" evidence="2">
    <location>
        <begin position="122"/>
        <end position="148"/>
    </location>
</feature>
<feature type="transmembrane region" description="Helical" evidence="2">
    <location>
        <begin position="277"/>
        <end position="297"/>
    </location>
</feature>
<feature type="region of interest" description="Disordered" evidence="1">
    <location>
        <begin position="1"/>
        <end position="20"/>
    </location>
</feature>
<feature type="transmembrane region" description="Helical" evidence="2">
    <location>
        <begin position="303"/>
        <end position="326"/>
    </location>
</feature>
<feature type="transmembrane region" description="Helical" evidence="2">
    <location>
        <begin position="338"/>
        <end position="356"/>
    </location>
</feature>
<dbReference type="Gene3D" id="1.20.1250.20">
    <property type="entry name" value="MFS general substrate transporter like domains"/>
    <property type="match status" value="2"/>
</dbReference>
<feature type="transmembrane region" description="Helical" evidence="2">
    <location>
        <begin position="99"/>
        <end position="116"/>
    </location>
</feature>
<keyword evidence="4" id="KW-1185">Reference proteome</keyword>
<reference evidence="3" key="1">
    <citation type="submission" date="2022-11" db="EMBL/GenBank/DDBJ databases">
        <title>Centuries of genome instability and evolution in soft-shell clam transmissible cancer (bioRxiv).</title>
        <authorList>
            <person name="Hart S.F.M."/>
            <person name="Yonemitsu M.A."/>
            <person name="Giersch R.M."/>
            <person name="Beal B.F."/>
            <person name="Arriagada G."/>
            <person name="Davis B.W."/>
            <person name="Ostrander E.A."/>
            <person name="Goff S.P."/>
            <person name="Metzger M.J."/>
        </authorList>
    </citation>
    <scope>NUCLEOTIDE SEQUENCE</scope>
    <source>
        <strain evidence="3">MELC-2E11</strain>
        <tissue evidence="3">Siphon/mantle</tissue>
    </source>
</reference>
<evidence type="ECO:0000313" key="3">
    <source>
        <dbReference type="EMBL" id="WAR10822.1"/>
    </source>
</evidence>
<feature type="transmembrane region" description="Helical" evidence="2">
    <location>
        <begin position="155"/>
        <end position="175"/>
    </location>
</feature>
<organism evidence="3 4">
    <name type="scientific">Mya arenaria</name>
    <name type="common">Soft-shell clam</name>
    <dbReference type="NCBI Taxonomy" id="6604"/>
    <lineage>
        <taxon>Eukaryota</taxon>
        <taxon>Metazoa</taxon>
        <taxon>Spiralia</taxon>
        <taxon>Lophotrochozoa</taxon>
        <taxon>Mollusca</taxon>
        <taxon>Bivalvia</taxon>
        <taxon>Autobranchia</taxon>
        <taxon>Heteroconchia</taxon>
        <taxon>Euheterodonta</taxon>
        <taxon>Imparidentia</taxon>
        <taxon>Neoheterodontei</taxon>
        <taxon>Myida</taxon>
        <taxon>Myoidea</taxon>
        <taxon>Myidae</taxon>
        <taxon>Mya</taxon>
    </lineage>
</organism>
<proteinExistence type="predicted"/>
<evidence type="ECO:0000256" key="1">
    <source>
        <dbReference type="SAM" id="MobiDB-lite"/>
    </source>
</evidence>
<dbReference type="SUPFAM" id="SSF103473">
    <property type="entry name" value="MFS general substrate transporter"/>
    <property type="match status" value="1"/>
</dbReference>
<feature type="transmembrane region" description="Helical" evidence="2">
    <location>
        <begin position="70"/>
        <end position="90"/>
    </location>
</feature>
<sequence>MDFDRSEKGDENTPLVPHEPPREANLMRKLAVMGGCLMQQMVVNGIGYGLSVLYPELIVVFGSSRTNASLVQGIYMGICTGGGIIFTSLIRRFGPGRSIMVGAAVGTIGLFCSSFAKNLPAVIILTGVVAGTGLCTCYLAAFIAISWIFRSDAGFALVCLTAGSSVGQFFMPLVIEACISRYTWSGAYIVISALPLQCLACGLLIHSSSEFYVTSNTSADGDQAGNAEAWFIVDMVVTRGFTRQSGSVIASAIGMANFIGRMLGTLLRYKMPNTPTLYHWIYLCPLTAVTHALVVIFHDYTGIFCSCVAYGVIYGISVAQAPAIMFETAGLDRYPQGMALVNTMYGIGNILSGLLGGFIRDSTGQYDIVFWLAVGTTLYNGLGAALAAYLIRKKGRDYRMNDEISVRYRRLSD</sequence>
<dbReference type="Pfam" id="PF07690">
    <property type="entry name" value="MFS_1"/>
    <property type="match status" value="1"/>
</dbReference>
<keyword evidence="2" id="KW-0812">Transmembrane</keyword>
<dbReference type="PANTHER" id="PTHR11360:SF284">
    <property type="entry name" value="EG:103B4.3 PROTEIN-RELATED"/>
    <property type="match status" value="1"/>
</dbReference>
<evidence type="ECO:0000256" key="2">
    <source>
        <dbReference type="SAM" id="Phobius"/>
    </source>
</evidence>
<dbReference type="Proteomes" id="UP001164746">
    <property type="component" value="Chromosome 7"/>
</dbReference>
<name>A0ABY7ELF3_MYAAR</name>
<feature type="compositionally biased region" description="Basic and acidic residues" evidence="1">
    <location>
        <begin position="1"/>
        <end position="11"/>
    </location>
</feature>
<feature type="transmembrane region" description="Helical" evidence="2">
    <location>
        <begin position="187"/>
        <end position="205"/>
    </location>
</feature>
<evidence type="ECO:0000313" key="4">
    <source>
        <dbReference type="Proteomes" id="UP001164746"/>
    </source>
</evidence>
<dbReference type="EMBL" id="CP111018">
    <property type="protein sequence ID" value="WAR10822.1"/>
    <property type="molecule type" value="Genomic_DNA"/>
</dbReference>
<dbReference type="InterPro" id="IPR011701">
    <property type="entry name" value="MFS"/>
</dbReference>
<dbReference type="PANTHER" id="PTHR11360">
    <property type="entry name" value="MONOCARBOXYLATE TRANSPORTER"/>
    <property type="match status" value="1"/>
</dbReference>
<protein>
    <submittedName>
        <fullName evidence="3">MOT6-like protein</fullName>
    </submittedName>
</protein>
<keyword evidence="2" id="KW-1133">Transmembrane helix</keyword>
<dbReference type="InterPro" id="IPR050327">
    <property type="entry name" value="Proton-linked_MCT"/>
</dbReference>
<keyword evidence="2" id="KW-0472">Membrane</keyword>
<dbReference type="InterPro" id="IPR036259">
    <property type="entry name" value="MFS_trans_sf"/>
</dbReference>
<gene>
    <name evidence="3" type="ORF">MAR_035898</name>
</gene>